<dbReference type="AlphaFoldDB" id="A0A2A9N6K7"/>
<proteinExistence type="predicted"/>
<evidence type="ECO:0000256" key="1">
    <source>
        <dbReference type="SAM" id="Coils"/>
    </source>
</evidence>
<keyword evidence="1" id="KW-0175">Coiled coil</keyword>
<sequence>MMVGGAGRGTNEPDWSLEQALTQIQQLLSTVNTLQHTIAQQGQTIAQLQAQALVNTLAQGNPFRGPKMATPPIYDGTMAMCEGFINSCCLYMTAKPQEFPTLHIKITWVLGFMQTGMAQLFRDHFLTYMATPDYQIQYEQSTEPNQIELLYQDIYKVVRTLTVLPLPRSYNPSGVAP</sequence>
<dbReference type="OrthoDB" id="10592471at2759"/>
<reference evidence="2 3" key="1">
    <citation type="submission" date="2014-02" db="EMBL/GenBank/DDBJ databases">
        <title>Transposable element dynamics among asymbiotic and ectomycorrhizal Amanita fungi.</title>
        <authorList>
            <consortium name="DOE Joint Genome Institute"/>
            <person name="Hess J."/>
            <person name="Skrede I."/>
            <person name="Wolfe B."/>
            <person name="LaButti K."/>
            <person name="Ohm R.A."/>
            <person name="Grigoriev I.V."/>
            <person name="Pringle A."/>
        </authorList>
    </citation>
    <scope>NUCLEOTIDE SEQUENCE [LARGE SCALE GENOMIC DNA]</scope>
    <source>
        <strain evidence="2 3">SKay4041</strain>
    </source>
</reference>
<dbReference type="EMBL" id="KZ302425">
    <property type="protein sequence ID" value="PFH45349.1"/>
    <property type="molecule type" value="Genomic_DNA"/>
</dbReference>
<evidence type="ECO:0008006" key="4">
    <source>
        <dbReference type="Google" id="ProtNLM"/>
    </source>
</evidence>
<organism evidence="2 3">
    <name type="scientific">Amanita thiersii Skay4041</name>
    <dbReference type="NCBI Taxonomy" id="703135"/>
    <lineage>
        <taxon>Eukaryota</taxon>
        <taxon>Fungi</taxon>
        <taxon>Dikarya</taxon>
        <taxon>Basidiomycota</taxon>
        <taxon>Agaricomycotina</taxon>
        <taxon>Agaricomycetes</taxon>
        <taxon>Agaricomycetidae</taxon>
        <taxon>Agaricales</taxon>
        <taxon>Pluteineae</taxon>
        <taxon>Amanitaceae</taxon>
        <taxon>Amanita</taxon>
    </lineage>
</organism>
<accession>A0A2A9N6K7</accession>
<gene>
    <name evidence="2" type="ORF">AMATHDRAFT_9438</name>
</gene>
<name>A0A2A9N6K7_9AGAR</name>
<protein>
    <recommendedName>
        <fullName evidence="4">DUF4939 domain-containing protein</fullName>
    </recommendedName>
</protein>
<dbReference type="Proteomes" id="UP000242287">
    <property type="component" value="Unassembled WGS sequence"/>
</dbReference>
<evidence type="ECO:0000313" key="2">
    <source>
        <dbReference type="EMBL" id="PFH45349.1"/>
    </source>
</evidence>
<evidence type="ECO:0000313" key="3">
    <source>
        <dbReference type="Proteomes" id="UP000242287"/>
    </source>
</evidence>
<keyword evidence="3" id="KW-1185">Reference proteome</keyword>
<feature type="coiled-coil region" evidence="1">
    <location>
        <begin position="17"/>
        <end position="51"/>
    </location>
</feature>